<dbReference type="InterPro" id="IPR001849">
    <property type="entry name" value="PH_domain"/>
</dbReference>
<feature type="region of interest" description="Disordered" evidence="1">
    <location>
        <begin position="310"/>
        <end position="337"/>
    </location>
</feature>
<dbReference type="Proteomes" id="UP001515480">
    <property type="component" value="Unassembled WGS sequence"/>
</dbReference>
<feature type="compositionally biased region" description="Acidic residues" evidence="1">
    <location>
        <begin position="386"/>
        <end position="395"/>
    </location>
</feature>
<accession>A0AB34JU13</accession>
<feature type="compositionally biased region" description="Basic and acidic residues" evidence="1">
    <location>
        <begin position="21"/>
        <end position="38"/>
    </location>
</feature>
<evidence type="ECO:0000259" key="2">
    <source>
        <dbReference type="PROSITE" id="PS50003"/>
    </source>
</evidence>
<feature type="compositionally biased region" description="Acidic residues" evidence="1">
    <location>
        <begin position="451"/>
        <end position="507"/>
    </location>
</feature>
<evidence type="ECO:0000313" key="4">
    <source>
        <dbReference type="Proteomes" id="UP001515480"/>
    </source>
</evidence>
<feature type="domain" description="PH" evidence="2">
    <location>
        <begin position="114"/>
        <end position="222"/>
    </location>
</feature>
<organism evidence="3 4">
    <name type="scientific">Prymnesium parvum</name>
    <name type="common">Toxic golden alga</name>
    <dbReference type="NCBI Taxonomy" id="97485"/>
    <lineage>
        <taxon>Eukaryota</taxon>
        <taxon>Haptista</taxon>
        <taxon>Haptophyta</taxon>
        <taxon>Prymnesiophyceae</taxon>
        <taxon>Prymnesiales</taxon>
        <taxon>Prymnesiaceae</taxon>
        <taxon>Prymnesium</taxon>
    </lineage>
</organism>
<proteinExistence type="predicted"/>
<dbReference type="Gene3D" id="2.30.29.30">
    <property type="entry name" value="Pleckstrin-homology domain (PH domain)/Phosphotyrosine-binding domain (PTB)"/>
    <property type="match status" value="1"/>
</dbReference>
<dbReference type="PROSITE" id="PS50003">
    <property type="entry name" value="PH_DOMAIN"/>
    <property type="match status" value="1"/>
</dbReference>
<name>A0AB34JU13_PRYPA</name>
<reference evidence="3 4" key="1">
    <citation type="journal article" date="2024" name="Science">
        <title>Giant polyketide synthase enzymes in the biosynthesis of giant marine polyether toxins.</title>
        <authorList>
            <person name="Fallon T.R."/>
            <person name="Shende V.V."/>
            <person name="Wierzbicki I.H."/>
            <person name="Pendleton A.L."/>
            <person name="Watervoot N.F."/>
            <person name="Auber R.P."/>
            <person name="Gonzalez D.J."/>
            <person name="Wisecaver J.H."/>
            <person name="Moore B.S."/>
        </authorList>
    </citation>
    <scope>NUCLEOTIDE SEQUENCE [LARGE SCALE GENOMIC DNA]</scope>
    <source>
        <strain evidence="3 4">12B1</strain>
    </source>
</reference>
<comment type="caution">
    <text evidence="3">The sequence shown here is derived from an EMBL/GenBank/DDBJ whole genome shotgun (WGS) entry which is preliminary data.</text>
</comment>
<gene>
    <name evidence="3" type="ORF">AB1Y20_020638</name>
</gene>
<dbReference type="InterPro" id="IPR011993">
    <property type="entry name" value="PH-like_dom_sf"/>
</dbReference>
<dbReference type="EMBL" id="JBGBPQ010000004">
    <property type="protein sequence ID" value="KAL1525798.1"/>
    <property type="molecule type" value="Genomic_DNA"/>
</dbReference>
<dbReference type="Pfam" id="PF00169">
    <property type="entry name" value="PH"/>
    <property type="match status" value="1"/>
</dbReference>
<keyword evidence="4" id="KW-1185">Reference proteome</keyword>
<dbReference type="AlphaFoldDB" id="A0AB34JU13"/>
<feature type="region of interest" description="Disordered" evidence="1">
    <location>
        <begin position="248"/>
        <end position="294"/>
    </location>
</feature>
<feature type="region of interest" description="Disordered" evidence="1">
    <location>
        <begin position="1"/>
        <end position="110"/>
    </location>
</feature>
<feature type="compositionally biased region" description="Low complexity" evidence="1">
    <location>
        <begin position="67"/>
        <end position="84"/>
    </location>
</feature>
<feature type="region of interest" description="Disordered" evidence="1">
    <location>
        <begin position="381"/>
        <end position="620"/>
    </location>
</feature>
<protein>
    <recommendedName>
        <fullName evidence="2">PH domain-containing protein</fullName>
    </recommendedName>
</protein>
<dbReference type="SMART" id="SM00233">
    <property type="entry name" value="PH"/>
    <property type="match status" value="1"/>
</dbReference>
<evidence type="ECO:0000313" key="3">
    <source>
        <dbReference type="EMBL" id="KAL1525798.1"/>
    </source>
</evidence>
<dbReference type="SUPFAM" id="SSF50729">
    <property type="entry name" value="PH domain-like"/>
    <property type="match status" value="1"/>
</dbReference>
<feature type="compositionally biased region" description="Acidic residues" evidence="1">
    <location>
        <begin position="97"/>
        <end position="107"/>
    </location>
</feature>
<sequence>MRRTLSFGRSRRGSASQRSASDAHDDAHPGGRISREPVGRSPRSAAGEEDEERSEGVLSGIGRKIVRGASFGRRGSRSSASRAPESLRRANGAGASYDEEDEVDDPDGEARRAAARLQGWLFKRHQHKKGVTSQWAPRYFQVDEARGTLSYAKSESKKATVVLPLADVTTVKPVDSGPAGQKRDKEMKYAFVIICPPVQLTVRAADRQSFHSWIDGLLMRASEWREKALASGVAAQRIDHRTAAPLGHVAAGGVTPSRSAQLLPRDSVVRGTRPAPPPPYGDDDRSPGRGRGGVGALRAAVVAREAMLVEGGAPSPPARPQGAPRSWPAEDGGGEEEVYENCDAVQSVEFHSDDSSDEDSPHGVAAAAPAAVAGLMPMRNLADMLSSDEEDEEEQPPPPSRCVRTHSHGSCRPAARSWRQGLNGSVFSEEIAPSRAPVPPSDARATSEAIGAEEGEGEAPAEGEEEEAERAADEEEAQEDQGGEEDFAPEVEQVDGAGDWDEEEEEEGARWEEEPEQPTLERGNSWDDDLDDEAPHTEAPPLALASSGGHDFSSPTPTWAQLEREPLDEPWGEEQGEGGAAASSAAEPPRNHDGSFDLNAMRSSSKTPARMRPSSGKSRG</sequence>
<evidence type="ECO:0000256" key="1">
    <source>
        <dbReference type="SAM" id="MobiDB-lite"/>
    </source>
</evidence>